<dbReference type="NCBIfam" id="TIGR04131">
    <property type="entry name" value="Bac_Flav_CTERM"/>
    <property type="match status" value="1"/>
</dbReference>
<gene>
    <name evidence="2" type="ORF">HYN86_20525</name>
</gene>
<dbReference type="Pfam" id="PF19081">
    <property type="entry name" value="Ig_7"/>
    <property type="match status" value="4"/>
</dbReference>
<dbReference type="Proteomes" id="UP000251561">
    <property type="component" value="Chromosome"/>
</dbReference>
<dbReference type="CDD" id="cd15482">
    <property type="entry name" value="Sialidase_non-viral"/>
    <property type="match status" value="1"/>
</dbReference>
<dbReference type="Pfam" id="PF13585">
    <property type="entry name" value="CHU_C"/>
    <property type="match status" value="1"/>
</dbReference>
<feature type="domain" description="Ig-like" evidence="1">
    <location>
        <begin position="2013"/>
        <end position="2082"/>
    </location>
</feature>
<proteinExistence type="predicted"/>
<organism evidence="2 3">
    <name type="scientific">Flavobacterium fluviale</name>
    <dbReference type="NCBI Taxonomy" id="2249356"/>
    <lineage>
        <taxon>Bacteria</taxon>
        <taxon>Pseudomonadati</taxon>
        <taxon>Bacteroidota</taxon>
        <taxon>Flavobacteriia</taxon>
        <taxon>Flavobacteriales</taxon>
        <taxon>Flavobacteriaceae</taxon>
        <taxon>Flavobacterium</taxon>
    </lineage>
</organism>
<keyword evidence="3" id="KW-1185">Reference proteome</keyword>
<reference evidence="2 3" key="1">
    <citation type="submission" date="2018-06" db="EMBL/GenBank/DDBJ databases">
        <title>Genome sequencing of Flavobacterium.</title>
        <authorList>
            <person name="Baek M.-G."/>
            <person name="Yi H."/>
        </authorList>
    </citation>
    <scope>NUCLEOTIDE SEQUENCE [LARGE SCALE GENOMIC DNA]</scope>
    <source>
        <strain evidence="2 3">HYN0086</strain>
    </source>
</reference>
<feature type="domain" description="Ig-like" evidence="1">
    <location>
        <begin position="2166"/>
        <end position="2235"/>
    </location>
</feature>
<evidence type="ECO:0000313" key="3">
    <source>
        <dbReference type="Proteomes" id="UP000251561"/>
    </source>
</evidence>
<evidence type="ECO:0000259" key="1">
    <source>
        <dbReference type="Pfam" id="PF19081"/>
    </source>
</evidence>
<evidence type="ECO:0000313" key="2">
    <source>
        <dbReference type="EMBL" id="AXB58840.1"/>
    </source>
</evidence>
<accession>A0A344LY48</accession>
<dbReference type="InterPro" id="IPR036278">
    <property type="entry name" value="Sialidase_sf"/>
</dbReference>
<dbReference type="InterPro" id="IPR044023">
    <property type="entry name" value="Ig_7"/>
</dbReference>
<dbReference type="RefSeq" id="WP_113679741.1">
    <property type="nucleotide sequence ID" value="NZ_CP030261.1"/>
</dbReference>
<feature type="domain" description="Ig-like" evidence="1">
    <location>
        <begin position="2088"/>
        <end position="2160"/>
    </location>
</feature>
<dbReference type="InterPro" id="IPR026341">
    <property type="entry name" value="T9SS_type_B"/>
</dbReference>
<protein>
    <recommendedName>
        <fullName evidence="1">Ig-like domain-containing protein</fullName>
    </recommendedName>
</protein>
<dbReference type="EMBL" id="CP030261">
    <property type="protein sequence ID" value="AXB58840.1"/>
    <property type="molecule type" value="Genomic_DNA"/>
</dbReference>
<name>A0A344LY48_9FLAO</name>
<feature type="domain" description="Ig-like" evidence="1">
    <location>
        <begin position="1938"/>
        <end position="2008"/>
    </location>
</feature>
<dbReference type="SUPFAM" id="SSF50939">
    <property type="entry name" value="Sialidases"/>
    <property type="match status" value="3"/>
</dbReference>
<dbReference type="OrthoDB" id="1652165at2"/>
<dbReference type="KEGG" id="ffl:HYN86_20525"/>
<sequence>MKKILLLFIVFIKCACVFGQEINPNSSNNFLLEDKNGHLIQNLEQQKQFLKIREEKMKEEVLNLKKVILNSKDGNLTSKTAATLQGVEMCTNGGFEQYETVNGNSYLKNFLCTIGDPPGPTQCRSITNTADSYINRYNPNNMNIMATGVSANLVDPYIGDIKAFDQYALKINYENSSTYGSIVQGKRFKTNNENYLKFNYKAVLQSVYDNSHTDNQAFVKARILDKNNKVVSEFCLVGDEKNCIFSKVPSQTSDYVTLYTGNWQSGLLDISSIPNNEEFTVEFMASRCGLGGHFGYMYIDDVCTLHSAENLQGSIELDPLNKVCPTLPISVCGSYTIPNSGGISASVNKITLNVYNSNNVSIYSTSTTSSLDTTNKKFCFTLKNSDFPNITSANYNVGVQIDYDISGTSCAGTTFNSAIDSDANPGWDISFLNCSSSCAINVTTAKISQCDANRDGSENFDLSTLNPLVVPSTTGLNFSYFKNYNEADSNLNAITNFTSYPSSSASIFVRVSKDATCYKIISVNLEVRNPTANITGILNVCSGSTVLTASPGSSYLWSTGGSTQSITVTSLGDYSVTVTDSFGCTSTASVTIEPSQTAVSPSLQITQPSCFVSTGTIKVTSAASQYSFDDGSTWGTSDTKSNLYPGTYLVKIKTINGCTSYSQSVTITAASTLYPNYTYTNPLFCGDSGSITITTPAAYYSFDDGTTWVNNSTANNLLPANYKIRTKDSQGCISSANNVLISSNTLQTPTYTILLPACTAKGSITINTLSDFYTFDGGNTWVTNNTMSNLNAGSYSLGIKNALGCTSYYTYAYLNDFKDFYPQYTTEQPICGTDGSITITTAADSYSFDNGVTWTSNNIKKLPFGSYQIKIKNSAGCISASSYVSLYQPYLSSPVITQEQPTCGANGKITINSLSDFYSFDNGATWTTVNSKSLPPGIYTIIIKNSLGCTSYPTTIYLNNPNIDVPAYTVVQPTCTSAGSITINTTASFYSFDGGYTWGTSPSLSNLNSYTYYNIAIKNNLGCVSNSVGVLINNAKLPDPDYTVTNPSCGNIGNITFNTTADYYSIDYGTNWSTSNVFNNLGPGYYNLMIKKDNCTSNYVSIYLDSSKLAQPNLTIVQPGCGTKGSIKINTAASSYSIDGINWGTNPVFSNLSAGYYYPVIKNAQGCVSSSNSVSLQEFYLPIPTFKTTQPTCGVGGTITFTSTEAQYSIDGGKTWSTSPTFTNLSPNTYYLMVKNATGCMSNPYSAYASLQQYYLPNPDFTLIQPTCGINGSISIATVASSYSFDNGNTWTTNPVLSGLTSGYYNIVIKNATGCKSYGLSMYINPYYLPNPNVKVVQPTCGNGGSITVTTPADQYSFDGGSTWTTNPILLNPASSSYNVLIKNATGCKSNSQYFSINKFYLSSPNVSAIQPTCSAPTGTLIINTAADQYSFDGGITWTTNPVKKNLAGGSYNVIIKNTLGCTSYSSYMYINTPPSIPAAPAVKIVQPSSCGATDGSITITTSAISYSFNDGNSWTTSPTKINVGAGTYIIKIKTNSYSCESATTVVNLSSGTTIAAPDFTSTQPNCSSSKGSINITTNAATYSYDNGLTYVFSNTKTDLSPGTYFIKIKNSAGCVSNAATVTISPLAPLTAPAFTAIQPNCTDFTGSISINTTADFYSFDNGITYGTSNTKSNLSAGTYNLMVKYNSGCISLAAPVTIQAAPVIPDAPQVVVTDPIGCNSPKGSIVVSTVANLYSFDDGLTWDTSNSANLSPGSYFIRIKYTNGCASIAYKATINVAPNAPATPILTVTQPITCSNPFGSILITSTSDQYSFDDGKNYSSNPNSGNLIAGTYMVRVKNSSGCESAAVTTTINPPTDYPSNPLFKTIQPDCNNLKGTITITDTATEYSFDNGVSWTTSAMKSDLDPNTYLIKVKNNNGCISNAATVTINPFTNFIPKPALASLQSFCIQENAALNSIIITGQNIKWYDALTNGSLLPNTTLLQDAKTYYASQTIDGCESERTPVSIKIQDTHAPSGDANQTFCTGQNPTLANIQITGTSIKWYDALSNGSLLLETTNLENGKTYYASQTENNCEGSRLGITISFISTPSAPTANGNLEFCKSENAKLSNIQMTGQNVKWYDSAFSAASLPNTTLLENNRTYYASQTVGCESDRTSVLIKVYDTSLPTGNNNQQFCIDEIATLENLNITGTNLKWYDQATDGNILQETSLLQTAVYYATQTLNNCESPRLAVTVKIQDTQIPFSDSPQSFCIQKNAKISNIAINGQNIKWYGSSSSDSLLSESTTLENGMTYYASQTISNCESDKIPVTVNILGATTAECIHFVEELPYPKFFTPNNDGHNDTWTIDFDYLAPNSGIRIFDRYGKLIKELRPDTSWDGTYLGHQEPASDYWFTVTRFNGTEFRGHFSLKR</sequence>